<evidence type="ECO:0000256" key="6">
    <source>
        <dbReference type="SAM" id="MobiDB-lite"/>
    </source>
</evidence>
<dbReference type="InterPro" id="IPR036034">
    <property type="entry name" value="PDZ_sf"/>
</dbReference>
<dbReference type="Pfam" id="PF11818">
    <property type="entry name" value="DUF3340"/>
    <property type="match status" value="1"/>
</dbReference>
<dbReference type="CDD" id="cd06782">
    <property type="entry name" value="cpPDZ_CPP-like"/>
    <property type="match status" value="1"/>
</dbReference>
<name>A0A2A5WKT6_9GAMM</name>
<dbReference type="EMBL" id="NTKD01000053">
    <property type="protein sequence ID" value="PDH37099.1"/>
    <property type="molecule type" value="Genomic_DNA"/>
</dbReference>
<proteinExistence type="inferred from homology"/>
<evidence type="ECO:0000256" key="1">
    <source>
        <dbReference type="ARBA" id="ARBA00009179"/>
    </source>
</evidence>
<dbReference type="CDD" id="cd07560">
    <property type="entry name" value="Peptidase_S41_CPP"/>
    <property type="match status" value="1"/>
</dbReference>
<keyword evidence="4 5" id="KW-0720">Serine protease</keyword>
<dbReference type="Gene3D" id="3.90.226.10">
    <property type="entry name" value="2-enoyl-CoA Hydratase, Chain A, domain 1"/>
    <property type="match status" value="1"/>
</dbReference>
<accession>A0A2A5WKT6</accession>
<evidence type="ECO:0000256" key="5">
    <source>
        <dbReference type="RuleBase" id="RU004404"/>
    </source>
</evidence>
<dbReference type="SUPFAM" id="SSF52096">
    <property type="entry name" value="ClpP/crotonase"/>
    <property type="match status" value="1"/>
</dbReference>
<protein>
    <recommendedName>
        <fullName evidence="7">PDZ domain-containing protein</fullName>
    </recommendedName>
</protein>
<dbReference type="Pfam" id="PF00595">
    <property type="entry name" value="PDZ"/>
    <property type="match status" value="1"/>
</dbReference>
<organism evidence="8 9">
    <name type="scientific">OM182 bacterium MED-G24</name>
    <dbReference type="NCBI Taxonomy" id="1986255"/>
    <lineage>
        <taxon>Bacteria</taxon>
        <taxon>Pseudomonadati</taxon>
        <taxon>Pseudomonadota</taxon>
        <taxon>Gammaproteobacteria</taxon>
        <taxon>OMG group</taxon>
        <taxon>OM182 clade</taxon>
    </lineage>
</organism>
<dbReference type="InterPro" id="IPR020992">
    <property type="entry name" value="Tail_Prtase_C"/>
</dbReference>
<feature type="compositionally biased region" description="Acidic residues" evidence="6">
    <location>
        <begin position="704"/>
        <end position="714"/>
    </location>
</feature>
<comment type="caution">
    <text evidence="8">The sequence shown here is derived from an EMBL/GenBank/DDBJ whole genome shotgun (WGS) entry which is preliminary data.</text>
</comment>
<dbReference type="InterPro" id="IPR029045">
    <property type="entry name" value="ClpP/crotonase-like_dom_sf"/>
</dbReference>
<dbReference type="Proteomes" id="UP000219327">
    <property type="component" value="Unassembled WGS sequence"/>
</dbReference>
<dbReference type="GO" id="GO:0030288">
    <property type="term" value="C:outer membrane-bounded periplasmic space"/>
    <property type="evidence" value="ECO:0007669"/>
    <property type="project" value="TreeGrafter"/>
</dbReference>
<dbReference type="PANTHER" id="PTHR32060">
    <property type="entry name" value="TAIL-SPECIFIC PROTEASE"/>
    <property type="match status" value="1"/>
</dbReference>
<dbReference type="AlphaFoldDB" id="A0A2A5WKT6"/>
<dbReference type="Pfam" id="PF17804">
    <property type="entry name" value="TSP_NTD"/>
    <property type="match status" value="1"/>
</dbReference>
<dbReference type="NCBIfam" id="TIGR00225">
    <property type="entry name" value="prc"/>
    <property type="match status" value="1"/>
</dbReference>
<dbReference type="InterPro" id="IPR004447">
    <property type="entry name" value="Peptidase_S41A"/>
</dbReference>
<dbReference type="InterPro" id="IPR040573">
    <property type="entry name" value="TSP_N"/>
</dbReference>
<dbReference type="InterPro" id="IPR001478">
    <property type="entry name" value="PDZ"/>
</dbReference>
<dbReference type="PROSITE" id="PS50106">
    <property type="entry name" value="PDZ"/>
    <property type="match status" value="1"/>
</dbReference>
<gene>
    <name evidence="8" type="ORF">CNE99_08625</name>
</gene>
<evidence type="ECO:0000256" key="2">
    <source>
        <dbReference type="ARBA" id="ARBA00022670"/>
    </source>
</evidence>
<dbReference type="FunFam" id="3.90.226.10:FF:000090">
    <property type="entry name" value="Tail-specific protease"/>
    <property type="match status" value="1"/>
</dbReference>
<evidence type="ECO:0000259" key="7">
    <source>
        <dbReference type="PROSITE" id="PS50106"/>
    </source>
</evidence>
<keyword evidence="3 5" id="KW-0378">Hydrolase</keyword>
<dbReference type="Pfam" id="PF03572">
    <property type="entry name" value="Peptidase_S41"/>
    <property type="match status" value="1"/>
</dbReference>
<comment type="similarity">
    <text evidence="1 5">Belongs to the peptidase S41A family.</text>
</comment>
<dbReference type="GO" id="GO:0006508">
    <property type="term" value="P:proteolysis"/>
    <property type="evidence" value="ECO:0007669"/>
    <property type="project" value="UniProtKB-KW"/>
</dbReference>
<dbReference type="Gene3D" id="3.30.750.44">
    <property type="match status" value="1"/>
</dbReference>
<reference evidence="8 9" key="1">
    <citation type="submission" date="2017-08" db="EMBL/GenBank/DDBJ databases">
        <title>Fine stratification of microbial communities through a metagenomic profile of the photic zone.</title>
        <authorList>
            <person name="Haro-Moreno J.M."/>
            <person name="Lopez-Perez M."/>
            <person name="De La Torre J."/>
            <person name="Picazo A."/>
            <person name="Camacho A."/>
            <person name="Rodriguez-Valera F."/>
        </authorList>
    </citation>
    <scope>NUCLEOTIDE SEQUENCE [LARGE SCALE GENOMIC DNA]</scope>
    <source>
        <strain evidence="8">MED-G24</strain>
    </source>
</reference>
<dbReference type="SUPFAM" id="SSF50156">
    <property type="entry name" value="PDZ domain-like"/>
    <property type="match status" value="1"/>
</dbReference>
<sequence>MTRTLITTTPTAVVPGAGLPGLSAGLLTALVFTCAAATANVGIAPEPIIRDALLPAPVHSGTARNIVDALTRRHYLNLVLDDAVSSRVLDRYLNELDPARSYFLASDIDEFEKYRSRLDNALHAGNLMPAFAIFNRYQERAINQFENTLKLLNDEGLDQFDFSVDESLELDREDAPWATTQAELDDLWRRRLKSEILNLMLTDKPNEEILELIVKRVNNRLSRRLQTNAEDVFQVFMNSFTKIYDPHTVYFSPRNSENFNIEMRLSLEGIGAVLVREDDYTKVVSLVPEGPADKADVLEPNDLIVGVGQGASGDITDVIGWRLDEVVDLIRGPKNTVVRLQVRSADTDGTQVVQITRNTVKLEDQSAKSEVIEIEQFGATHKIGVIDVPAFYVDLAAYARGEADFRSTTRDVRRLLTELEDEDVSGIIIDLRDNTGGGLDEARTMVGLFIEYGPTVQVRDQRQDEIMIYRDTDIMTAYDGPLAVLVNRGSASASEIFAGAIQDYGRGVVLGSQTFGKGSVQQLLALNHGQLKVTQAMFYRINGESVQHRGVIPDIVYPSRYNLELVGENTLEDSLPYAEIPSTIYRPHGKIGELIPELTTRHNKRVSVDPEYQYVADAVAYRHELSNREAISLNKETRLSEKEDNNQFWLSLENRKRVAQGLPEIDSLDELSSSSDSSDDTQTEVVTGEQDTAAAILANATPDSDGEEAVDTETTEVATVDESITEEETPPPDVYIRAAGNVLLDILSLSTRTAERVDNERRWGSAQ</sequence>
<evidence type="ECO:0000256" key="3">
    <source>
        <dbReference type="ARBA" id="ARBA00022801"/>
    </source>
</evidence>
<keyword evidence="2 5" id="KW-0645">Protease</keyword>
<dbReference type="PANTHER" id="PTHR32060:SF22">
    <property type="entry name" value="CARBOXYL-TERMINAL-PROCESSING PEPTIDASE 3, CHLOROPLASTIC"/>
    <property type="match status" value="1"/>
</dbReference>
<evidence type="ECO:0000313" key="8">
    <source>
        <dbReference type="EMBL" id="PDH37099.1"/>
    </source>
</evidence>
<dbReference type="SMART" id="SM00228">
    <property type="entry name" value="PDZ"/>
    <property type="match status" value="1"/>
</dbReference>
<dbReference type="GO" id="GO:0008236">
    <property type="term" value="F:serine-type peptidase activity"/>
    <property type="evidence" value="ECO:0007669"/>
    <property type="project" value="UniProtKB-KW"/>
</dbReference>
<evidence type="ECO:0000256" key="4">
    <source>
        <dbReference type="ARBA" id="ARBA00022825"/>
    </source>
</evidence>
<evidence type="ECO:0000313" key="9">
    <source>
        <dbReference type="Proteomes" id="UP000219327"/>
    </source>
</evidence>
<dbReference type="GO" id="GO:0004175">
    <property type="term" value="F:endopeptidase activity"/>
    <property type="evidence" value="ECO:0007669"/>
    <property type="project" value="TreeGrafter"/>
</dbReference>
<dbReference type="InterPro" id="IPR005151">
    <property type="entry name" value="Tail-specific_protease"/>
</dbReference>
<dbReference type="Gene3D" id="2.30.42.10">
    <property type="match status" value="1"/>
</dbReference>
<dbReference type="SMART" id="SM00245">
    <property type="entry name" value="TSPc"/>
    <property type="match status" value="1"/>
</dbReference>
<feature type="region of interest" description="Disordered" evidence="6">
    <location>
        <begin position="668"/>
        <end position="733"/>
    </location>
</feature>
<feature type="domain" description="PDZ" evidence="7">
    <location>
        <begin position="260"/>
        <end position="345"/>
    </location>
</feature>
<dbReference type="GO" id="GO:0007165">
    <property type="term" value="P:signal transduction"/>
    <property type="evidence" value="ECO:0007669"/>
    <property type="project" value="TreeGrafter"/>
</dbReference>